<dbReference type="InterPro" id="IPR051799">
    <property type="entry name" value="NADH_flavin_oxidoreductase"/>
</dbReference>
<comment type="catalytic activity">
    <reaction evidence="6">
        <text>dihydrourocanate + A = urocanate + AH2</text>
        <dbReference type="Rhea" id="RHEA:36059"/>
        <dbReference type="ChEBI" id="CHEBI:13193"/>
        <dbReference type="ChEBI" id="CHEBI:17499"/>
        <dbReference type="ChEBI" id="CHEBI:27247"/>
        <dbReference type="ChEBI" id="CHEBI:72991"/>
        <dbReference type="EC" id="1.3.99.33"/>
    </reaction>
</comment>
<organism evidence="8 9">
    <name type="scientific">Gemella bergeri ATCC 700627</name>
    <dbReference type="NCBI Taxonomy" id="1321820"/>
    <lineage>
        <taxon>Bacteria</taxon>
        <taxon>Bacillati</taxon>
        <taxon>Bacillota</taxon>
        <taxon>Bacilli</taxon>
        <taxon>Bacillales</taxon>
        <taxon>Gemellaceae</taxon>
        <taxon>Gemella</taxon>
    </lineage>
</organism>
<protein>
    <recommendedName>
        <fullName evidence="3">Urocanate reductase</fullName>
        <ecNumber evidence="2">1.3.99.33</ecNumber>
    </recommendedName>
</protein>
<dbReference type="InterPro" id="IPR027477">
    <property type="entry name" value="Succ_DH/fumarate_Rdtase_cat_sf"/>
</dbReference>
<dbReference type="Gene3D" id="3.50.50.60">
    <property type="entry name" value="FAD/NAD(P)-binding domain"/>
    <property type="match status" value="1"/>
</dbReference>
<sequence length="967" mass="106445">MAKEIFDKLKLKSGATLKNRIFMAPMTTQSAFYDGGITDEIVKYYEHRAGEAGAIVVESCFVEKHGRGFPGAIGIDSDDKIYGVTKLATAIKNSGSKALIQLYHAGRMAWPEYNGGAEPVAPSPVAALRPNAPVPREMSEEQILAMIQMFADGAKRAIKAGFDGVEIHGANTFIVQQFFSPHSNRREDRWGGNRENRARFAIEVLEAIKKVVKESKKENFIIGYRFSPEELEIPGIRFEDTMYLLNELAKHDLDYVHFSMGIYTRSSIVDTDDPEELITQFLARRSSELAKIPVVGVGGILQRKDVEEALKLGYDIVSVGKGFLIEPRWVSAIKADKAVPDFADKNLQHELLIPAPLWDFMSYMVSDPEIEKAKHERIKKLQQVKLEFKEGSYDVEARGHNNSLPMKVTFSKNKIEKIEVDNSEESEGLSEQVFKRLPKQIIEGQTLNVDAISGASSSSKGLIEGVEEAVKLAGADPEVLYVRPKPVVKWVKEVVEEETDVIIIGGGAAGIASALRADELGLRVTLIEKQSFIGGAISISGGNQVVIGSKLQKELGVTDDTPELMFEDFMKNGNNKNVPELLNLLANNVGQTTDWLTDYVGVEYDLKGGLHVLAEYRKDRELAYNHGGHGFAGAARNKIANSNVRLLLQTKAKELILDNNGNVTGLIAREETGRKHIISAKAVILTTGGYGNNKQLLSKELGKVLFYGTKSSNGEGLVMATKEGVDAATRLMEYGKIYPNGIEVSKGYAKSTIGGNIVVLRENGLLVNKFGVRVVNERASNHDILDVLMEQEDQTLYILLDQEHFDIFKEAVAEGGISEQDIERWLDNNGETTPQFFHADTLEKLAELAHMPQESLSQTVSRYNSFVKNGKDEDFNRELRFLQKEVGSGPYYLVEQKPRFATTMGGLVVNDSLEVVNKKGTVINGLYAAGEVVGGVMGTDSPSGANNAWALTSGKLAAESIKSKFKK</sequence>
<evidence type="ECO:0000256" key="5">
    <source>
        <dbReference type="ARBA" id="ARBA00023002"/>
    </source>
</evidence>
<keyword evidence="9" id="KW-1185">Reference proteome</keyword>
<evidence type="ECO:0000256" key="4">
    <source>
        <dbReference type="ARBA" id="ARBA00022630"/>
    </source>
</evidence>
<keyword evidence="4" id="KW-0285">Flavoprotein</keyword>
<keyword evidence="5" id="KW-0560">Oxidoreductase</keyword>
<dbReference type="SUPFAM" id="SSF51395">
    <property type="entry name" value="FMN-linked oxidoreductases"/>
    <property type="match status" value="1"/>
</dbReference>
<dbReference type="eggNOG" id="COG1902">
    <property type="taxonomic scope" value="Bacteria"/>
</dbReference>
<dbReference type="PRINTS" id="PR00368">
    <property type="entry name" value="FADPNR"/>
</dbReference>
<dbReference type="HOGENOM" id="CLU_011398_0_1_9"/>
<dbReference type="Gene3D" id="3.90.700.10">
    <property type="entry name" value="Succinate dehydrogenase/fumarate reductase flavoprotein, catalytic domain"/>
    <property type="match status" value="1"/>
</dbReference>
<comment type="caution">
    <text evidence="8">The sequence shown here is derived from an EMBL/GenBank/DDBJ whole genome shotgun (WGS) entry which is preliminary data.</text>
</comment>
<dbReference type="GO" id="GO:0016020">
    <property type="term" value="C:membrane"/>
    <property type="evidence" value="ECO:0007669"/>
    <property type="project" value="InterPro"/>
</dbReference>
<name>U2Q2B1_9BACL</name>
<dbReference type="SUPFAM" id="SSF56425">
    <property type="entry name" value="Succinate dehydrogenase/fumarate reductase flavoprotein, catalytic domain"/>
    <property type="match status" value="1"/>
</dbReference>
<dbReference type="InterPro" id="IPR003953">
    <property type="entry name" value="FAD-dep_OxRdtase_2_FAD-bd"/>
</dbReference>
<evidence type="ECO:0000256" key="2">
    <source>
        <dbReference type="ARBA" id="ARBA00013137"/>
    </source>
</evidence>
<reference evidence="8 9" key="1">
    <citation type="submission" date="2013-08" db="EMBL/GenBank/DDBJ databases">
        <authorList>
            <person name="Weinstock G."/>
            <person name="Sodergren E."/>
            <person name="Wylie T."/>
            <person name="Fulton L."/>
            <person name="Fulton R."/>
            <person name="Fronick C."/>
            <person name="O'Laughlin M."/>
            <person name="Godfrey J."/>
            <person name="Miner T."/>
            <person name="Herter B."/>
            <person name="Appelbaum E."/>
            <person name="Cordes M."/>
            <person name="Lek S."/>
            <person name="Wollam A."/>
            <person name="Pepin K.H."/>
            <person name="Palsikar V.B."/>
            <person name="Mitreva M."/>
            <person name="Wilson R.K."/>
        </authorList>
    </citation>
    <scope>NUCLEOTIDE SEQUENCE [LARGE SCALE GENOMIC DNA]</scope>
    <source>
        <strain evidence="8 9">ATCC 700627</strain>
    </source>
</reference>
<dbReference type="PANTHER" id="PTHR43656">
    <property type="entry name" value="BINDING OXIDOREDUCTASE, PUTATIVE (AFU_ORTHOLOGUE AFUA_2G08260)-RELATED"/>
    <property type="match status" value="1"/>
</dbReference>
<dbReference type="Proteomes" id="UP000016637">
    <property type="component" value="Unassembled WGS sequence"/>
</dbReference>
<dbReference type="SUPFAM" id="SSF51905">
    <property type="entry name" value="FAD/NAD(P)-binding domain"/>
    <property type="match status" value="1"/>
</dbReference>
<dbReference type="CDD" id="cd04735">
    <property type="entry name" value="OYE_like_4_FMN"/>
    <property type="match status" value="1"/>
</dbReference>
<dbReference type="EMBL" id="AWVP01000079">
    <property type="protein sequence ID" value="ERK56880.1"/>
    <property type="molecule type" value="Genomic_DNA"/>
</dbReference>
<gene>
    <name evidence="8" type="ORF">HMPREF1983_01260</name>
</gene>
<dbReference type="Gene3D" id="3.90.1010.20">
    <property type="match status" value="1"/>
</dbReference>
<dbReference type="AlphaFoldDB" id="U2Q2B1"/>
<accession>U2Q2B1</accession>
<dbReference type="Pfam" id="PF00890">
    <property type="entry name" value="FAD_binding_2"/>
    <property type="match status" value="1"/>
</dbReference>
<dbReference type="SMART" id="SM00900">
    <property type="entry name" value="FMN_bind"/>
    <property type="match status" value="1"/>
</dbReference>
<proteinExistence type="predicted"/>
<evidence type="ECO:0000313" key="9">
    <source>
        <dbReference type="Proteomes" id="UP000016637"/>
    </source>
</evidence>
<dbReference type="Pfam" id="PF00724">
    <property type="entry name" value="Oxidored_FMN"/>
    <property type="match status" value="1"/>
</dbReference>
<evidence type="ECO:0000256" key="3">
    <source>
        <dbReference type="ARBA" id="ARBA00015872"/>
    </source>
</evidence>
<dbReference type="EC" id="1.3.99.33" evidence="2"/>
<dbReference type="RefSeq" id="WP_021752456.1">
    <property type="nucleotide sequence ID" value="NZ_KI271806.1"/>
</dbReference>
<dbReference type="InterPro" id="IPR001155">
    <property type="entry name" value="OxRdtase_FMN_N"/>
</dbReference>
<dbReference type="PATRIC" id="fig|1321820.3.peg.1221"/>
<dbReference type="InterPro" id="IPR013785">
    <property type="entry name" value="Aldolase_TIM"/>
</dbReference>
<dbReference type="Pfam" id="PF04205">
    <property type="entry name" value="FMN_bind"/>
    <property type="match status" value="1"/>
</dbReference>
<dbReference type="GO" id="GO:0010181">
    <property type="term" value="F:FMN binding"/>
    <property type="evidence" value="ECO:0007669"/>
    <property type="project" value="InterPro"/>
</dbReference>
<evidence type="ECO:0000256" key="1">
    <source>
        <dbReference type="ARBA" id="ARBA00001917"/>
    </source>
</evidence>
<dbReference type="InterPro" id="IPR007329">
    <property type="entry name" value="FMN-bd"/>
</dbReference>
<evidence type="ECO:0000256" key="6">
    <source>
        <dbReference type="ARBA" id="ARBA00049922"/>
    </source>
</evidence>
<dbReference type="PANTHER" id="PTHR43656:SF2">
    <property type="entry name" value="BINDING OXIDOREDUCTASE, PUTATIVE (AFU_ORTHOLOGUE AFUA_2G08260)-RELATED"/>
    <property type="match status" value="1"/>
</dbReference>
<dbReference type="Gene3D" id="3.20.20.70">
    <property type="entry name" value="Aldolase class I"/>
    <property type="match status" value="1"/>
</dbReference>
<evidence type="ECO:0000313" key="8">
    <source>
        <dbReference type="EMBL" id="ERK56880.1"/>
    </source>
</evidence>
<dbReference type="GO" id="GO:0033765">
    <property type="term" value="F:steroid dehydrogenase activity, acting on the CH-CH group of donors"/>
    <property type="evidence" value="ECO:0007669"/>
    <property type="project" value="UniProtKB-ARBA"/>
</dbReference>
<dbReference type="eggNOG" id="COG1053">
    <property type="taxonomic scope" value="Bacteria"/>
</dbReference>
<evidence type="ECO:0000259" key="7">
    <source>
        <dbReference type="SMART" id="SM00900"/>
    </source>
</evidence>
<dbReference type="InterPro" id="IPR036188">
    <property type="entry name" value="FAD/NAD-bd_sf"/>
</dbReference>
<feature type="domain" description="FMN-binding" evidence="7">
    <location>
        <begin position="399"/>
        <end position="473"/>
    </location>
</feature>
<comment type="cofactor">
    <cofactor evidence="1">
        <name>FMN</name>
        <dbReference type="ChEBI" id="CHEBI:58210"/>
    </cofactor>
</comment>